<dbReference type="RefSeq" id="WP_345400414.1">
    <property type="nucleotide sequence ID" value="NZ_BAABLA010000099.1"/>
</dbReference>
<gene>
    <name evidence="1" type="ORF">ACFQGD_11355</name>
</gene>
<dbReference type="Proteomes" id="UP001596337">
    <property type="component" value="Unassembled WGS sequence"/>
</dbReference>
<name>A0ABW2BXE2_9PSEU</name>
<dbReference type="InterPro" id="IPR029063">
    <property type="entry name" value="SAM-dependent_MTases_sf"/>
</dbReference>
<evidence type="ECO:0000313" key="1">
    <source>
        <dbReference type="EMBL" id="MFC6867745.1"/>
    </source>
</evidence>
<keyword evidence="2" id="KW-1185">Reference proteome</keyword>
<proteinExistence type="predicted"/>
<accession>A0ABW2BXE2</accession>
<sequence>MPLGIWLCAPALADEHGLPPLIEGLTRSLVTQAVTAFTTRGNTVAVTGPDAARIAAVADTVGDRRVLCVDPETVTVGGHRDRVGGGARTPEPGSVDLLLAAELPAPWIDADGQPYTTWARWLAPGGVLVVATRSPAGAGRFADHTGAVVTAATNAGLSYLQHIIAVLAHVQGDRLLVSSPPASVTLPAEAVHADAHTDLLVFHTDFGGAA</sequence>
<protein>
    <recommendedName>
        <fullName evidence="3">Methyltransferase domain-containing protein</fullName>
    </recommendedName>
</protein>
<evidence type="ECO:0000313" key="2">
    <source>
        <dbReference type="Proteomes" id="UP001596337"/>
    </source>
</evidence>
<reference evidence="2" key="1">
    <citation type="journal article" date="2019" name="Int. J. Syst. Evol. Microbiol.">
        <title>The Global Catalogue of Microorganisms (GCM) 10K type strain sequencing project: providing services to taxonomists for standard genome sequencing and annotation.</title>
        <authorList>
            <consortium name="The Broad Institute Genomics Platform"/>
            <consortium name="The Broad Institute Genome Sequencing Center for Infectious Disease"/>
            <person name="Wu L."/>
            <person name="Ma J."/>
        </authorList>
    </citation>
    <scope>NUCLEOTIDE SEQUENCE [LARGE SCALE GENOMIC DNA]</scope>
    <source>
        <strain evidence="2">KCTC 32255</strain>
    </source>
</reference>
<dbReference type="EMBL" id="JBHSXX010000001">
    <property type="protein sequence ID" value="MFC6867745.1"/>
    <property type="molecule type" value="Genomic_DNA"/>
</dbReference>
<organism evidence="1 2">
    <name type="scientific">Haloechinothrix salitolerans</name>
    <dbReference type="NCBI Taxonomy" id="926830"/>
    <lineage>
        <taxon>Bacteria</taxon>
        <taxon>Bacillati</taxon>
        <taxon>Actinomycetota</taxon>
        <taxon>Actinomycetes</taxon>
        <taxon>Pseudonocardiales</taxon>
        <taxon>Pseudonocardiaceae</taxon>
        <taxon>Haloechinothrix</taxon>
    </lineage>
</organism>
<dbReference type="SUPFAM" id="SSF53335">
    <property type="entry name" value="S-adenosyl-L-methionine-dependent methyltransferases"/>
    <property type="match status" value="1"/>
</dbReference>
<evidence type="ECO:0008006" key="3">
    <source>
        <dbReference type="Google" id="ProtNLM"/>
    </source>
</evidence>
<comment type="caution">
    <text evidence="1">The sequence shown here is derived from an EMBL/GenBank/DDBJ whole genome shotgun (WGS) entry which is preliminary data.</text>
</comment>